<organism evidence="3 4">
    <name type="scientific">Arthrobacter caoxuetaonis</name>
    <dbReference type="NCBI Taxonomy" id="2886935"/>
    <lineage>
        <taxon>Bacteria</taxon>
        <taxon>Bacillati</taxon>
        <taxon>Actinomycetota</taxon>
        <taxon>Actinomycetes</taxon>
        <taxon>Micrococcales</taxon>
        <taxon>Micrococcaceae</taxon>
        <taxon>Arthrobacter</taxon>
    </lineage>
</organism>
<name>A0A9X1MGE3_9MICC</name>
<gene>
    <name evidence="3" type="ORF">LJ757_13065</name>
</gene>
<dbReference type="AlphaFoldDB" id="A0A9X1MGE3"/>
<feature type="compositionally biased region" description="Polar residues" evidence="1">
    <location>
        <begin position="132"/>
        <end position="146"/>
    </location>
</feature>
<dbReference type="RefSeq" id="WP_227896587.1">
    <property type="nucleotide sequence ID" value="NZ_JAJFZV010000013.1"/>
</dbReference>
<dbReference type="Proteomes" id="UP001139158">
    <property type="component" value="Unassembled WGS sequence"/>
</dbReference>
<sequence>MSVLWVAAALLGLGFFSGGTTSLVLAAVLLYGTGTCLAVVGWLAFRALRLRAARRAAEKRDAAAARDFLAAAEFARAEIRAALFPEGATGRPARSATAPAPAPAGPRSAARPSTKSPICKKARRKSAPSKSTPGNSVRNTVRNTAAKTAAVQDDFAQAA</sequence>
<keyword evidence="2" id="KW-1133">Transmembrane helix</keyword>
<keyword evidence="4" id="KW-1185">Reference proteome</keyword>
<accession>A0A9X1MGE3</accession>
<reference evidence="3" key="1">
    <citation type="submission" date="2021-10" db="EMBL/GenBank/DDBJ databases">
        <title>Novel species in genus Arthrobacter.</title>
        <authorList>
            <person name="Liu Y."/>
        </authorList>
    </citation>
    <scope>NUCLEOTIDE SEQUENCE</scope>
    <source>
        <strain evidence="3">Zg-Y453</strain>
    </source>
</reference>
<dbReference type="EMBL" id="JAJFZV010000013">
    <property type="protein sequence ID" value="MCC3298725.1"/>
    <property type="molecule type" value="Genomic_DNA"/>
</dbReference>
<proteinExistence type="predicted"/>
<feature type="compositionally biased region" description="Low complexity" evidence="1">
    <location>
        <begin position="86"/>
        <end position="114"/>
    </location>
</feature>
<evidence type="ECO:0000313" key="3">
    <source>
        <dbReference type="EMBL" id="MCC3298725.1"/>
    </source>
</evidence>
<keyword evidence="2" id="KW-0812">Transmembrane</keyword>
<protein>
    <submittedName>
        <fullName evidence="3">Uncharacterized protein</fullName>
    </submittedName>
</protein>
<evidence type="ECO:0000256" key="2">
    <source>
        <dbReference type="SAM" id="Phobius"/>
    </source>
</evidence>
<feature type="compositionally biased region" description="Basic residues" evidence="1">
    <location>
        <begin position="118"/>
        <end position="127"/>
    </location>
</feature>
<feature type="region of interest" description="Disordered" evidence="1">
    <location>
        <begin position="86"/>
        <end position="159"/>
    </location>
</feature>
<evidence type="ECO:0000256" key="1">
    <source>
        <dbReference type="SAM" id="MobiDB-lite"/>
    </source>
</evidence>
<feature type="transmembrane region" description="Helical" evidence="2">
    <location>
        <begin position="28"/>
        <end position="45"/>
    </location>
</feature>
<keyword evidence="2" id="KW-0472">Membrane</keyword>
<evidence type="ECO:0000313" key="4">
    <source>
        <dbReference type="Proteomes" id="UP001139158"/>
    </source>
</evidence>
<comment type="caution">
    <text evidence="3">The sequence shown here is derived from an EMBL/GenBank/DDBJ whole genome shotgun (WGS) entry which is preliminary data.</text>
</comment>